<dbReference type="EMBL" id="CAJOBA010044061">
    <property type="protein sequence ID" value="CAF4158692.1"/>
    <property type="molecule type" value="Genomic_DNA"/>
</dbReference>
<dbReference type="EMBL" id="CAJNOK010022421">
    <property type="protein sequence ID" value="CAF1347773.1"/>
    <property type="molecule type" value="Genomic_DNA"/>
</dbReference>
<proteinExistence type="predicted"/>
<feature type="compositionally biased region" description="Low complexity" evidence="1">
    <location>
        <begin position="33"/>
        <end position="43"/>
    </location>
</feature>
<dbReference type="Proteomes" id="UP000677228">
    <property type="component" value="Unassembled WGS sequence"/>
</dbReference>
<evidence type="ECO:0000313" key="4">
    <source>
        <dbReference type="Proteomes" id="UP000682733"/>
    </source>
</evidence>
<evidence type="ECO:0000313" key="3">
    <source>
        <dbReference type="EMBL" id="CAF4158692.1"/>
    </source>
</evidence>
<evidence type="ECO:0000256" key="1">
    <source>
        <dbReference type="SAM" id="MobiDB-lite"/>
    </source>
</evidence>
<organism evidence="3 4">
    <name type="scientific">Didymodactylos carnosus</name>
    <dbReference type="NCBI Taxonomy" id="1234261"/>
    <lineage>
        <taxon>Eukaryota</taxon>
        <taxon>Metazoa</taxon>
        <taxon>Spiralia</taxon>
        <taxon>Gnathifera</taxon>
        <taxon>Rotifera</taxon>
        <taxon>Eurotatoria</taxon>
        <taxon>Bdelloidea</taxon>
        <taxon>Philodinida</taxon>
        <taxon>Philodinidae</taxon>
        <taxon>Didymodactylos</taxon>
    </lineage>
</organism>
<sequence length="88" mass="10316">MIAAVTARSMQKQNIKSCDDDDQKKNSNDGMKQQYSTTPQQQQKVLSFDDTTLKEHQQNDPVIQDIITNINDRKRRFMVKRVQEEQLC</sequence>
<feature type="region of interest" description="Disordered" evidence="1">
    <location>
        <begin position="1"/>
        <end position="43"/>
    </location>
</feature>
<name>A0A8S2RCC9_9BILA</name>
<accession>A0A8S2RCC9</accession>
<dbReference type="AlphaFoldDB" id="A0A8S2RCC9"/>
<reference evidence="3" key="1">
    <citation type="submission" date="2021-02" db="EMBL/GenBank/DDBJ databases">
        <authorList>
            <person name="Nowell W R."/>
        </authorList>
    </citation>
    <scope>NUCLEOTIDE SEQUENCE</scope>
</reference>
<dbReference type="Proteomes" id="UP000682733">
    <property type="component" value="Unassembled WGS sequence"/>
</dbReference>
<comment type="caution">
    <text evidence="3">The sequence shown here is derived from an EMBL/GenBank/DDBJ whole genome shotgun (WGS) entry which is preliminary data.</text>
</comment>
<protein>
    <submittedName>
        <fullName evidence="3">Uncharacterized protein</fullName>
    </submittedName>
</protein>
<evidence type="ECO:0000313" key="2">
    <source>
        <dbReference type="EMBL" id="CAF1347773.1"/>
    </source>
</evidence>
<gene>
    <name evidence="2" type="ORF">OVA965_LOCUS30651</name>
    <name evidence="3" type="ORF">TMI583_LOCUS31461</name>
</gene>